<evidence type="ECO:0000313" key="2">
    <source>
        <dbReference type="Proteomes" id="UP000284605"/>
    </source>
</evidence>
<dbReference type="SUPFAM" id="SSF109604">
    <property type="entry name" value="HD-domain/PDEase-like"/>
    <property type="match status" value="1"/>
</dbReference>
<dbReference type="Gene3D" id="1.10.472.50">
    <property type="entry name" value="HD-domain/PDEase-like"/>
    <property type="match status" value="1"/>
</dbReference>
<evidence type="ECO:0000313" key="1">
    <source>
        <dbReference type="EMBL" id="RJF86993.1"/>
    </source>
</evidence>
<dbReference type="PANTHER" id="PTHR21174">
    <property type="match status" value="1"/>
</dbReference>
<dbReference type="EMBL" id="QYUK01000011">
    <property type="protein sequence ID" value="RJF86993.1"/>
    <property type="molecule type" value="Genomic_DNA"/>
</dbReference>
<evidence type="ECO:0008006" key="3">
    <source>
        <dbReference type="Google" id="ProtNLM"/>
    </source>
</evidence>
<comment type="caution">
    <text evidence="1">The sequence shown here is derived from an EMBL/GenBank/DDBJ whole genome shotgun (WGS) entry which is preliminary data.</text>
</comment>
<name>A0A418WAD4_9PROT</name>
<keyword evidence="2" id="KW-1185">Reference proteome</keyword>
<protein>
    <recommendedName>
        <fullName evidence="3">Phosphohydrolase</fullName>
    </recommendedName>
</protein>
<reference evidence="1 2" key="1">
    <citation type="submission" date="2018-09" db="EMBL/GenBank/DDBJ databases">
        <authorList>
            <person name="Zhu H."/>
        </authorList>
    </citation>
    <scope>NUCLEOTIDE SEQUENCE [LARGE SCALE GENOMIC DNA]</scope>
    <source>
        <strain evidence="1 2">K1W22B-8</strain>
    </source>
</reference>
<organism evidence="1 2">
    <name type="scientific">Oleomonas cavernae</name>
    <dbReference type="NCBI Taxonomy" id="2320859"/>
    <lineage>
        <taxon>Bacteria</taxon>
        <taxon>Pseudomonadati</taxon>
        <taxon>Pseudomonadota</taxon>
        <taxon>Alphaproteobacteria</taxon>
        <taxon>Acetobacterales</taxon>
        <taxon>Acetobacteraceae</taxon>
        <taxon>Oleomonas</taxon>
    </lineage>
</organism>
<sequence length="192" mass="20907">MPLIDDALKADLLARYGEAGRHYHGMGHIQALLGLARDHAGILSDPGVVEAAIWFHDAVYDTRAKDNEGRSAALAALLLKDRLAPARLAAVVAMIEATATHQVPAIGGEDAALFLDMDLSILGEAPAVFDAYEQGVRLEYAWVADDRWRQGRAAVLAGFLGRPRIFHTDIFRDRYEAPARANIRRSLARLGA</sequence>
<dbReference type="AlphaFoldDB" id="A0A418WAD4"/>
<dbReference type="PIRSF" id="PIRSF035170">
    <property type="entry name" value="HD_phosphohydro"/>
    <property type="match status" value="1"/>
</dbReference>
<gene>
    <name evidence="1" type="ORF">D3874_08160</name>
</gene>
<dbReference type="OrthoDB" id="9808993at2"/>
<dbReference type="InterPro" id="IPR009218">
    <property type="entry name" value="HD_phosphohydro"/>
</dbReference>
<dbReference type="PANTHER" id="PTHR21174:SF0">
    <property type="entry name" value="HD PHOSPHOHYDROLASE FAMILY PROTEIN-RELATED"/>
    <property type="match status" value="1"/>
</dbReference>
<proteinExistence type="predicted"/>
<accession>A0A418WAD4</accession>
<dbReference type="Proteomes" id="UP000284605">
    <property type="component" value="Unassembled WGS sequence"/>
</dbReference>
<dbReference type="RefSeq" id="WP_119777637.1">
    <property type="nucleotide sequence ID" value="NZ_QYUK01000011.1"/>
</dbReference>